<dbReference type="AlphaFoldDB" id="A0AA43Q8S2"/>
<protein>
    <submittedName>
        <fullName evidence="1">Uncharacterized protein</fullName>
    </submittedName>
</protein>
<organism evidence="1 2">
    <name type="scientific">Candidatus Methylobacter titanis</name>
    <dbReference type="NCBI Taxonomy" id="3053457"/>
    <lineage>
        <taxon>Bacteria</taxon>
        <taxon>Pseudomonadati</taxon>
        <taxon>Pseudomonadota</taxon>
        <taxon>Gammaproteobacteria</taxon>
        <taxon>Methylococcales</taxon>
        <taxon>Methylococcaceae</taxon>
        <taxon>Methylobacter</taxon>
    </lineage>
</organism>
<name>A0AA43Q8S2_9GAMM</name>
<evidence type="ECO:0000313" key="1">
    <source>
        <dbReference type="EMBL" id="MDI1231358.1"/>
    </source>
</evidence>
<gene>
    <name evidence="1" type="ORF">PSU93_09435</name>
</gene>
<sequence length="161" mass="18672">MATPEKPTKQQWDEVKDNLTSPYGRAYLRCDSYLIAAMIEQHKMTLLVAVYVNGWFRGSEIWHGKESDMDKMGDIARRFYCLKSTGPSAKKIASDKKIFGAKWCKERGWHDRSYFTFPRFRTPGAFIAHIKKHNESIEVLDYETYKEALNALPIEGEHSCN</sequence>
<dbReference type="Proteomes" id="UP001160519">
    <property type="component" value="Unassembled WGS sequence"/>
</dbReference>
<keyword evidence="2" id="KW-1185">Reference proteome</keyword>
<dbReference type="EMBL" id="JAQSDF010000027">
    <property type="protein sequence ID" value="MDI1231358.1"/>
    <property type="molecule type" value="Genomic_DNA"/>
</dbReference>
<proteinExistence type="predicted"/>
<reference evidence="1" key="1">
    <citation type="submission" date="2023-01" db="EMBL/GenBank/DDBJ databases">
        <title>Biogeochemical cycle of methane in antarctic sediments.</title>
        <authorList>
            <person name="Roldan D.M."/>
            <person name="Menes R.J."/>
        </authorList>
    </citation>
    <scope>NUCLEOTIDE SEQUENCE [LARGE SCALE GENOMIC DNA]</scope>
    <source>
        <strain evidence="1">K-2018 MAG008</strain>
    </source>
</reference>
<comment type="caution">
    <text evidence="1">The sequence shown here is derived from an EMBL/GenBank/DDBJ whole genome shotgun (WGS) entry which is preliminary data.</text>
</comment>
<evidence type="ECO:0000313" key="2">
    <source>
        <dbReference type="Proteomes" id="UP001160519"/>
    </source>
</evidence>
<accession>A0AA43Q8S2</accession>